<dbReference type="SUPFAM" id="SSF52540">
    <property type="entry name" value="P-loop containing nucleoside triphosphate hydrolases"/>
    <property type="match status" value="1"/>
</dbReference>
<dbReference type="Gene3D" id="3.40.50.300">
    <property type="entry name" value="P-loop containing nucleotide triphosphate hydrolases"/>
    <property type="match status" value="2"/>
</dbReference>
<evidence type="ECO:0000313" key="2">
    <source>
        <dbReference type="EMBL" id="KDR52385.1"/>
    </source>
</evidence>
<keyword evidence="3" id="KW-1185">Reference proteome</keyword>
<comment type="caution">
    <text evidence="2">The sequence shown here is derived from an EMBL/GenBank/DDBJ whole genome shotgun (WGS) entry which is preliminary data.</text>
</comment>
<dbReference type="GO" id="GO:0016887">
    <property type="term" value="F:ATP hydrolysis activity"/>
    <property type="evidence" value="ECO:0007669"/>
    <property type="project" value="InterPro"/>
</dbReference>
<dbReference type="PANTHER" id="PTHR37291">
    <property type="entry name" value="5-METHYLCYTOSINE-SPECIFIC RESTRICTION ENZYME B"/>
    <property type="match status" value="1"/>
</dbReference>
<dbReference type="HOGENOM" id="CLU_008747_5_3_10"/>
<dbReference type="eggNOG" id="COG0507">
    <property type="taxonomic scope" value="Bacteria"/>
</dbReference>
<dbReference type="EMBL" id="JNGW01000066">
    <property type="protein sequence ID" value="KDR52385.1"/>
    <property type="molecule type" value="Genomic_DNA"/>
</dbReference>
<dbReference type="Pfam" id="PF07728">
    <property type="entry name" value="AAA_5"/>
    <property type="match status" value="2"/>
</dbReference>
<proteinExistence type="predicted"/>
<gene>
    <name evidence="2" type="ORF">HMPREF1991_01568</name>
</gene>
<dbReference type="SMART" id="SM00382">
    <property type="entry name" value="AAA"/>
    <property type="match status" value="1"/>
</dbReference>
<reference evidence="2 3" key="1">
    <citation type="submission" date="2013-08" db="EMBL/GenBank/DDBJ databases">
        <authorList>
            <person name="Weinstock G."/>
            <person name="Sodergren E."/>
            <person name="Wylie T."/>
            <person name="Fulton L."/>
            <person name="Fulton R."/>
            <person name="Fronick C."/>
            <person name="O'Laughlin M."/>
            <person name="Godfrey J."/>
            <person name="Miner T."/>
            <person name="Herter B."/>
            <person name="Appelbaum E."/>
            <person name="Cordes M."/>
            <person name="Lek S."/>
            <person name="Wollam A."/>
            <person name="Pepin K.H."/>
            <person name="Palsikar V.B."/>
            <person name="Mitreva M."/>
            <person name="Wilson R.K."/>
        </authorList>
    </citation>
    <scope>NUCLEOTIDE SEQUENCE [LARGE SCALE GENOMIC DNA]</scope>
    <source>
        <strain evidence="2 3">ATCC 15930</strain>
    </source>
</reference>
<evidence type="ECO:0000313" key="3">
    <source>
        <dbReference type="Proteomes" id="UP000027442"/>
    </source>
</evidence>
<protein>
    <submittedName>
        <fullName evidence="2">ATPase family protein</fullName>
    </submittedName>
</protein>
<dbReference type="RefSeq" id="WP_018967338.1">
    <property type="nucleotide sequence ID" value="NZ_KB899214.1"/>
</dbReference>
<dbReference type="eggNOG" id="COG1401">
    <property type="taxonomic scope" value="Bacteria"/>
</dbReference>
<dbReference type="AlphaFoldDB" id="A0A069QHW9"/>
<dbReference type="InterPro" id="IPR011704">
    <property type="entry name" value="ATPase_dyneun-rel_AAA"/>
</dbReference>
<dbReference type="InterPro" id="IPR052934">
    <property type="entry name" value="Methyl-DNA_Rec/Restrict_Enz"/>
</dbReference>
<sequence>MKRDDFIENRIDVIKNIYTLYSYAKSNNEEEKEWALKHFKRGRWYVVEPFGNILLFAPSRFVGYKNNTIEKHTKNHGDGRDTNPKFQELKLYKGVADDFLSEQFERFMATLGIEKDTPNFFIPYHLTIEDLQRQRKCYFICPSHCQGQKEEAWKSFLSKNIMSIGWNNTDYTDYSMDRIKQEYQNDSAAIRSFMLIKQINEGDIVCCTNNNHGLWGIGIALSQYKYEKHIHYAGRDEEGKDSFYSHYIDVAWLCFNKQGCISVHDLGINPPETQWSPYGTLSKKDQIPHYIHNYLLKLNNNRMRDDNKYNRYIKLLEANKNLILTGAPGTGKTYLAKAIAEAMNAEYDFVQFHPSYDYTDFVEGLRPTPPDRNGNIGFERKDGVFKEFCKKAIKGMNSFVKLKSISEAIHAFKDELREKGHVDIKSFRSNTIIKTALNENQLISVPDKSGWSISDRRMSGYIANGVWHPNDTYIKSIGDYIKDHYLSYQPNDIQDDPSRKFVFIIDEINRGEMSKIFGELFFSIDPAYRGGKGMVKTQYQNMISDEADPFCEYFFVPENVYIIGTMNDIDRSVESMDFAMRRRFAWEEIKANDNTSMLDELKEMKDEVVEVMQRLNAAIWNEETNTGIEGLNSAYHIGGAYFSKLSLYLNEDHSNKKAAYMNLWDNHLKGVLFEYLRGTANAMEDLDMLQQIYFKGNNNDDIN</sequence>
<feature type="domain" description="AAA+ ATPase" evidence="1">
    <location>
        <begin position="318"/>
        <end position="590"/>
    </location>
</feature>
<dbReference type="PATRIC" id="fig|1122985.7.peg.1630"/>
<dbReference type="InterPro" id="IPR003593">
    <property type="entry name" value="AAA+_ATPase"/>
</dbReference>
<organism evidence="2 3">
    <name type="scientific">Hoylesella loescheii DSM 19665 = JCM 12249 = ATCC 15930</name>
    <dbReference type="NCBI Taxonomy" id="1122985"/>
    <lineage>
        <taxon>Bacteria</taxon>
        <taxon>Pseudomonadati</taxon>
        <taxon>Bacteroidota</taxon>
        <taxon>Bacteroidia</taxon>
        <taxon>Bacteroidales</taxon>
        <taxon>Prevotellaceae</taxon>
        <taxon>Hoylesella</taxon>
    </lineage>
</organism>
<dbReference type="PANTHER" id="PTHR37291:SF1">
    <property type="entry name" value="TYPE IV METHYL-DIRECTED RESTRICTION ENZYME ECOKMCRB SUBUNIT"/>
    <property type="match status" value="1"/>
</dbReference>
<name>A0A069QHW9_HOYLO</name>
<dbReference type="CDD" id="cd00009">
    <property type="entry name" value="AAA"/>
    <property type="match status" value="1"/>
</dbReference>
<dbReference type="Proteomes" id="UP000027442">
    <property type="component" value="Unassembled WGS sequence"/>
</dbReference>
<evidence type="ECO:0000259" key="1">
    <source>
        <dbReference type="SMART" id="SM00382"/>
    </source>
</evidence>
<dbReference type="GO" id="GO:0005524">
    <property type="term" value="F:ATP binding"/>
    <property type="evidence" value="ECO:0007669"/>
    <property type="project" value="InterPro"/>
</dbReference>
<dbReference type="InterPro" id="IPR027417">
    <property type="entry name" value="P-loop_NTPase"/>
</dbReference>
<accession>A0A069QHW9</accession>